<dbReference type="PANTHER" id="PTHR31234:SF4">
    <property type="entry name" value="EXPRESSED PROTEIN"/>
    <property type="match status" value="1"/>
</dbReference>
<dbReference type="EMBL" id="CAWUPB010000913">
    <property type="protein sequence ID" value="CAK7331989.1"/>
    <property type="molecule type" value="Genomic_DNA"/>
</dbReference>
<feature type="region of interest" description="Disordered" evidence="3">
    <location>
        <begin position="1"/>
        <end position="20"/>
    </location>
</feature>
<comment type="caution">
    <text evidence="5">The sequence shown here is derived from an EMBL/GenBank/DDBJ whole genome shotgun (WGS) entry which is preliminary data.</text>
</comment>
<feature type="transmembrane region" description="Helical" evidence="4">
    <location>
        <begin position="31"/>
        <end position="55"/>
    </location>
</feature>
<dbReference type="AlphaFoldDB" id="A0AAV1RF33"/>
<dbReference type="InterPro" id="IPR044839">
    <property type="entry name" value="NDR1-like"/>
</dbReference>
<evidence type="ECO:0000256" key="1">
    <source>
        <dbReference type="ARBA" id="ARBA00004370"/>
    </source>
</evidence>
<evidence type="ECO:0000256" key="4">
    <source>
        <dbReference type="SAM" id="Phobius"/>
    </source>
</evidence>
<gene>
    <name evidence="5" type="ORF">DCAF_LOCUS8751</name>
</gene>
<accession>A0AAV1RF33</accession>
<dbReference type="Proteomes" id="UP001314170">
    <property type="component" value="Unassembled WGS sequence"/>
</dbReference>
<keyword evidence="6" id="KW-1185">Reference proteome</keyword>
<sequence length="221" mass="24133">MDNNIVSESSPPRRGNATSPSIGGKLIKKPICLCFVVMGFLLLVGIAALGFRLLLHKNPKATKNASFRVDSISVCPFKLSSSEITASWDIQFSVQNPGTASVLYQTFDAWIQYKQKQLASATIAPFQVRGSNWTAVNGKLIAKSVKVSEKVIKCMADEMANGSVNFNIGLYAGYWIGDEEAKKVWWAVEAYCNDVKVGFSSKDKVGKLIGGPNQCILTKTW</sequence>
<protein>
    <recommendedName>
        <fullName evidence="7">Late embryogenesis abundant protein LEA-2 subgroup domain-containing protein</fullName>
    </recommendedName>
</protein>
<evidence type="ECO:0000313" key="6">
    <source>
        <dbReference type="Proteomes" id="UP001314170"/>
    </source>
</evidence>
<dbReference type="PANTHER" id="PTHR31234">
    <property type="entry name" value="LATE EMBRYOGENESIS ABUNDANT (LEA) HYDROXYPROLINE-RICH GLYCOPROTEIN FAMILY"/>
    <property type="match status" value="1"/>
</dbReference>
<organism evidence="5 6">
    <name type="scientific">Dovyalis caffra</name>
    <dbReference type="NCBI Taxonomy" id="77055"/>
    <lineage>
        <taxon>Eukaryota</taxon>
        <taxon>Viridiplantae</taxon>
        <taxon>Streptophyta</taxon>
        <taxon>Embryophyta</taxon>
        <taxon>Tracheophyta</taxon>
        <taxon>Spermatophyta</taxon>
        <taxon>Magnoliopsida</taxon>
        <taxon>eudicotyledons</taxon>
        <taxon>Gunneridae</taxon>
        <taxon>Pentapetalae</taxon>
        <taxon>rosids</taxon>
        <taxon>fabids</taxon>
        <taxon>Malpighiales</taxon>
        <taxon>Salicaceae</taxon>
        <taxon>Flacourtieae</taxon>
        <taxon>Dovyalis</taxon>
    </lineage>
</organism>
<evidence type="ECO:0000313" key="5">
    <source>
        <dbReference type="EMBL" id="CAK7331989.1"/>
    </source>
</evidence>
<keyword evidence="4" id="KW-0812">Transmembrane</keyword>
<keyword evidence="2 4" id="KW-0472">Membrane</keyword>
<name>A0AAV1RF33_9ROSI</name>
<proteinExistence type="predicted"/>
<reference evidence="5 6" key="1">
    <citation type="submission" date="2024-01" db="EMBL/GenBank/DDBJ databases">
        <authorList>
            <person name="Waweru B."/>
        </authorList>
    </citation>
    <scope>NUCLEOTIDE SEQUENCE [LARGE SCALE GENOMIC DNA]</scope>
</reference>
<evidence type="ECO:0000256" key="2">
    <source>
        <dbReference type="ARBA" id="ARBA00023136"/>
    </source>
</evidence>
<comment type="subcellular location">
    <subcellularLocation>
        <location evidence="1">Membrane</location>
    </subcellularLocation>
</comment>
<keyword evidence="4" id="KW-1133">Transmembrane helix</keyword>
<dbReference type="GO" id="GO:0016020">
    <property type="term" value="C:membrane"/>
    <property type="evidence" value="ECO:0007669"/>
    <property type="project" value="UniProtKB-SubCell"/>
</dbReference>
<evidence type="ECO:0008006" key="7">
    <source>
        <dbReference type="Google" id="ProtNLM"/>
    </source>
</evidence>
<dbReference type="GO" id="GO:0098542">
    <property type="term" value="P:defense response to other organism"/>
    <property type="evidence" value="ECO:0007669"/>
    <property type="project" value="InterPro"/>
</dbReference>
<evidence type="ECO:0000256" key="3">
    <source>
        <dbReference type="SAM" id="MobiDB-lite"/>
    </source>
</evidence>